<evidence type="ECO:0000313" key="3">
    <source>
        <dbReference type="Proteomes" id="UP000041827"/>
    </source>
</evidence>
<dbReference type="EMBL" id="CMJT01000002">
    <property type="protein sequence ID" value="CKA71718.1"/>
    <property type="molecule type" value="Genomic_DNA"/>
</dbReference>
<reference evidence="3" key="1">
    <citation type="submission" date="2015-03" db="EMBL/GenBank/DDBJ databases">
        <authorList>
            <consortium name="Pathogen Informatics"/>
        </authorList>
    </citation>
    <scope>NUCLEOTIDE SEQUENCE [LARGE SCALE GENOMIC DNA]</scope>
    <source>
        <strain evidence="3">SMRU2248</strain>
    </source>
</reference>
<evidence type="ECO:0000313" key="2">
    <source>
        <dbReference type="EMBL" id="CKA71718.1"/>
    </source>
</evidence>
<sequence>MPQPIVPVEIPQSRPFDSKKRNDSLLKVRNYRQEEDWAKMGLPIARKEISNWHIKTSQYY</sequence>
<evidence type="ECO:0000256" key="1">
    <source>
        <dbReference type="SAM" id="MobiDB-lite"/>
    </source>
</evidence>
<gene>
    <name evidence="2" type="ORF">ERS021757_00376</name>
</gene>
<protein>
    <submittedName>
        <fullName evidence="2">Transposase</fullName>
    </submittedName>
</protein>
<accession>A0A0T8U2P1</accession>
<dbReference type="RefSeq" id="WP_181949294.1">
    <property type="nucleotide sequence ID" value="NZ_CMJT01000002.1"/>
</dbReference>
<proteinExistence type="predicted"/>
<organism evidence="2 3">
    <name type="scientific">Streptococcus pseudopneumoniae</name>
    <dbReference type="NCBI Taxonomy" id="257758"/>
    <lineage>
        <taxon>Bacteria</taxon>
        <taxon>Bacillati</taxon>
        <taxon>Bacillota</taxon>
        <taxon>Bacilli</taxon>
        <taxon>Lactobacillales</taxon>
        <taxon>Streptococcaceae</taxon>
        <taxon>Streptococcus</taxon>
    </lineage>
</organism>
<name>A0A0T8U2P1_9STRE</name>
<feature type="region of interest" description="Disordered" evidence="1">
    <location>
        <begin position="1"/>
        <end position="22"/>
    </location>
</feature>
<dbReference type="AlphaFoldDB" id="A0A0T8U2P1"/>
<dbReference type="Proteomes" id="UP000041827">
    <property type="component" value="Unassembled WGS sequence"/>
</dbReference>